<protein>
    <submittedName>
        <fullName evidence="14">Bifunctional metallophosphatase/5'-nucleotidase</fullName>
    </submittedName>
</protein>
<dbReference type="AlphaFoldDB" id="A0A1J0GMZ2"/>
<dbReference type="PANTHER" id="PTHR11575:SF6">
    <property type="entry name" value="2',3'-CYCLIC-NUCLEOTIDE 2'-PHOSPHODIESTERASE_3'-NUCLEOTIDASE"/>
    <property type="match status" value="1"/>
</dbReference>
<comment type="subcellular location">
    <subcellularLocation>
        <location evidence="4">Cell envelope</location>
    </subcellularLocation>
</comment>
<evidence type="ECO:0000256" key="6">
    <source>
        <dbReference type="ARBA" id="ARBA00022723"/>
    </source>
</evidence>
<dbReference type="STRING" id="1552.A7L45_09095"/>
<dbReference type="InterPro" id="IPR029052">
    <property type="entry name" value="Metallo-depent_PP-like"/>
</dbReference>
<dbReference type="PROSITE" id="PS00785">
    <property type="entry name" value="5_NUCLEOTIDASE_1"/>
    <property type="match status" value="1"/>
</dbReference>
<evidence type="ECO:0000313" key="15">
    <source>
        <dbReference type="Proteomes" id="UP000182569"/>
    </source>
</evidence>
<keyword evidence="10" id="KW-0511">Multifunctional enzyme</keyword>
<evidence type="ECO:0000256" key="9">
    <source>
        <dbReference type="ARBA" id="ARBA00022801"/>
    </source>
</evidence>
<keyword evidence="15" id="KW-1185">Reference proteome</keyword>
<keyword evidence="9 11" id="KW-0378">Hydrolase</keyword>
<keyword evidence="8 11" id="KW-0547">Nucleotide-binding</keyword>
<dbReference type="Pfam" id="PF02872">
    <property type="entry name" value="5_nucleotid_C"/>
    <property type="match status" value="1"/>
</dbReference>
<evidence type="ECO:0000256" key="3">
    <source>
        <dbReference type="ARBA" id="ARBA00001968"/>
    </source>
</evidence>
<dbReference type="SUPFAM" id="SSF56300">
    <property type="entry name" value="Metallo-dependent phosphatases"/>
    <property type="match status" value="1"/>
</dbReference>
<dbReference type="GO" id="GO:0000166">
    <property type="term" value="F:nucleotide binding"/>
    <property type="evidence" value="ECO:0007669"/>
    <property type="project" value="UniProtKB-KW"/>
</dbReference>
<dbReference type="PROSITE" id="PS00786">
    <property type="entry name" value="5_NUCLEOTIDASE_2"/>
    <property type="match status" value="1"/>
</dbReference>
<dbReference type="GO" id="GO:0046872">
    <property type="term" value="F:metal ion binding"/>
    <property type="evidence" value="ECO:0007669"/>
    <property type="project" value="UniProtKB-KW"/>
</dbReference>
<evidence type="ECO:0000256" key="5">
    <source>
        <dbReference type="ARBA" id="ARBA00006654"/>
    </source>
</evidence>
<comment type="similarity">
    <text evidence="5 11">Belongs to the 5'-nucleotidase family.</text>
</comment>
<evidence type="ECO:0000256" key="1">
    <source>
        <dbReference type="ARBA" id="ARBA00000527"/>
    </source>
</evidence>
<dbReference type="Proteomes" id="UP000182569">
    <property type="component" value="Chromosome"/>
</dbReference>
<dbReference type="Gene3D" id="3.90.780.10">
    <property type="entry name" value="5'-Nucleotidase, C-terminal domain"/>
    <property type="match status" value="1"/>
</dbReference>
<dbReference type="SUPFAM" id="SSF55816">
    <property type="entry name" value="5'-nucleotidase (syn. UDP-sugar hydrolase), C-terminal domain"/>
    <property type="match status" value="1"/>
</dbReference>
<evidence type="ECO:0000256" key="4">
    <source>
        <dbReference type="ARBA" id="ARBA00004196"/>
    </source>
</evidence>
<comment type="catalytic activity">
    <reaction evidence="1">
        <text>a ribonucleoside 3'-phosphate + H2O = a ribonucleoside + phosphate</text>
        <dbReference type="Rhea" id="RHEA:10144"/>
        <dbReference type="ChEBI" id="CHEBI:13197"/>
        <dbReference type="ChEBI" id="CHEBI:15377"/>
        <dbReference type="ChEBI" id="CHEBI:18254"/>
        <dbReference type="ChEBI" id="CHEBI:43474"/>
        <dbReference type="EC" id="3.1.3.6"/>
    </reaction>
</comment>
<dbReference type="PANTHER" id="PTHR11575">
    <property type="entry name" value="5'-NUCLEOTIDASE-RELATED"/>
    <property type="match status" value="1"/>
</dbReference>
<evidence type="ECO:0000256" key="8">
    <source>
        <dbReference type="ARBA" id="ARBA00022741"/>
    </source>
</evidence>
<dbReference type="InterPro" id="IPR006179">
    <property type="entry name" value="5_nucleotidase/apyrase"/>
</dbReference>
<evidence type="ECO:0000256" key="11">
    <source>
        <dbReference type="RuleBase" id="RU362119"/>
    </source>
</evidence>
<dbReference type="OrthoDB" id="9800780at2"/>
<feature type="domain" description="5'-Nucleotidase C-terminal" evidence="13">
    <location>
        <begin position="319"/>
        <end position="484"/>
    </location>
</feature>
<dbReference type="CDD" id="cd07410">
    <property type="entry name" value="MPP_CpdB_N"/>
    <property type="match status" value="1"/>
</dbReference>
<dbReference type="InterPro" id="IPR036907">
    <property type="entry name" value="5'-Nucleotdase_C_sf"/>
</dbReference>
<keyword evidence="6" id="KW-0479">Metal-binding</keyword>
<comment type="cofactor">
    <cofactor evidence="3">
        <name>a divalent metal cation</name>
        <dbReference type="ChEBI" id="CHEBI:60240"/>
    </cofactor>
</comment>
<accession>A0A1J0GMZ2</accession>
<dbReference type="InterPro" id="IPR004843">
    <property type="entry name" value="Calcineurin-like_PHP"/>
</dbReference>
<feature type="domain" description="Calcineurin-like phosphoesterase" evidence="12">
    <location>
        <begin position="10"/>
        <end position="243"/>
    </location>
</feature>
<dbReference type="KEGG" id="ceu:A7L45_09095"/>
<dbReference type="GO" id="GO:0030288">
    <property type="term" value="C:outer membrane-bounded periplasmic space"/>
    <property type="evidence" value="ECO:0007669"/>
    <property type="project" value="TreeGrafter"/>
</dbReference>
<dbReference type="GO" id="GO:0009166">
    <property type="term" value="P:nucleotide catabolic process"/>
    <property type="evidence" value="ECO:0007669"/>
    <property type="project" value="InterPro"/>
</dbReference>
<dbReference type="InterPro" id="IPR006146">
    <property type="entry name" value="5'-Nucleotdase_CS"/>
</dbReference>
<dbReference type="Pfam" id="PF00149">
    <property type="entry name" value="Metallophos"/>
    <property type="match status" value="1"/>
</dbReference>
<dbReference type="PRINTS" id="PR01607">
    <property type="entry name" value="APYRASEFAMLY"/>
</dbReference>
<reference evidence="15" key="1">
    <citation type="journal article" date="2016" name="Front. Microbiol.">
        <title>Complete Genome Sequence of Clostridium estertheticum DSM 8809, a Microbe Identified in Spoiled Vacuum Packed Beef.</title>
        <authorList>
            <person name="Yu Z."/>
            <person name="Gunn L."/>
            <person name="Brennan E."/>
            <person name="Reid R."/>
            <person name="Wall P.G."/>
            <person name="Gaora O.P."/>
            <person name="Hurley D."/>
            <person name="Bolton D."/>
            <person name="Fanning S."/>
        </authorList>
    </citation>
    <scope>NUCLEOTIDE SEQUENCE [LARGE SCALE GENOMIC DNA]</scope>
    <source>
        <strain evidence="15">DSM 8809</strain>
    </source>
</reference>
<dbReference type="GO" id="GO:0008254">
    <property type="term" value="F:3'-nucleotidase activity"/>
    <property type="evidence" value="ECO:0007669"/>
    <property type="project" value="UniProtKB-EC"/>
</dbReference>
<keyword evidence="7" id="KW-0732">Signal</keyword>
<dbReference type="InterPro" id="IPR008334">
    <property type="entry name" value="5'-Nucleotdase_C"/>
</dbReference>
<sequence>MCINENFRLTILETSDVHGTVLPINYSDNSYANCGLAALSTIIEREREINQATLLIDNGDMVQGTALTYFHAKINNSRPNPMIEVMNLMGYDAAVIGNHEFNYGRAYLDNAIKTSKFPWLCANITNKITGESFINKPYIVKTFNNGLRVGILGVTTKYIPNWESEGTIKDLDFKDVVESASYWLHIMKDKEATDINIVSYHGGFERDLETGEPSEKLTGENQGYELCTKVSNIDVLLTGHQHRVIENLLVNGVLVVQPGYNGNCIGKVTMDLVKISGKWSVRSKVSKVIDANALDVDKTILNVTCPIETETQAWLDIPIGHVEGDMLIKDPLKVRLKDNAFVEFINNVQMDAAKVDISNTAIFDNKCKGFNYKITMRDIISNYKYPNTLKVIRIKGSDIKAALERTAEYFSLVDGEVRLAKNGNNIKLQHYNYDMWEGIDYVIDITKPINFRITKINYKNAPINMEGEYSVVMNNYRAGGGGNYLLFRGKPVLKDIQVDMAELIANYILKRKTIKATVNDNWKVIY</sequence>
<evidence type="ECO:0000313" key="14">
    <source>
        <dbReference type="EMBL" id="APC42647.1"/>
    </source>
</evidence>
<dbReference type="InterPro" id="IPR041827">
    <property type="entry name" value="CpdB_N"/>
</dbReference>
<comment type="catalytic activity">
    <reaction evidence="2">
        <text>a nucleoside 2',3'-cyclic phosphate + H2O = a nucleoside 3'-phosphate + H(+)</text>
        <dbReference type="Rhea" id="RHEA:19621"/>
        <dbReference type="ChEBI" id="CHEBI:15377"/>
        <dbReference type="ChEBI" id="CHEBI:15378"/>
        <dbReference type="ChEBI" id="CHEBI:66949"/>
        <dbReference type="ChEBI" id="CHEBI:66954"/>
        <dbReference type="EC" id="3.1.4.16"/>
    </reaction>
</comment>
<dbReference type="Gene3D" id="3.60.21.10">
    <property type="match status" value="1"/>
</dbReference>
<evidence type="ECO:0000259" key="12">
    <source>
        <dbReference type="Pfam" id="PF00149"/>
    </source>
</evidence>
<evidence type="ECO:0000259" key="13">
    <source>
        <dbReference type="Pfam" id="PF02872"/>
    </source>
</evidence>
<gene>
    <name evidence="14" type="ORF">A7L45_09095</name>
</gene>
<name>A0A1J0GMZ2_9CLOT</name>
<evidence type="ECO:0000256" key="10">
    <source>
        <dbReference type="ARBA" id="ARBA00023268"/>
    </source>
</evidence>
<dbReference type="EMBL" id="CP015756">
    <property type="protein sequence ID" value="APC42647.1"/>
    <property type="molecule type" value="Genomic_DNA"/>
</dbReference>
<proteinExistence type="inferred from homology"/>
<dbReference type="GO" id="GO:0008663">
    <property type="term" value="F:2',3'-cyclic-nucleotide 2'-phosphodiesterase activity"/>
    <property type="evidence" value="ECO:0007669"/>
    <property type="project" value="UniProtKB-EC"/>
</dbReference>
<evidence type="ECO:0000256" key="7">
    <source>
        <dbReference type="ARBA" id="ARBA00022729"/>
    </source>
</evidence>
<evidence type="ECO:0000256" key="2">
    <source>
        <dbReference type="ARBA" id="ARBA00001730"/>
    </source>
</evidence>
<organism evidence="14 15">
    <name type="scientific">Clostridium estertheticum subsp. estertheticum</name>
    <dbReference type="NCBI Taxonomy" id="1552"/>
    <lineage>
        <taxon>Bacteria</taxon>
        <taxon>Bacillati</taxon>
        <taxon>Bacillota</taxon>
        <taxon>Clostridia</taxon>
        <taxon>Eubacteriales</taxon>
        <taxon>Clostridiaceae</taxon>
        <taxon>Clostridium</taxon>
    </lineage>
</organism>